<dbReference type="OrthoDB" id="1062431at2759"/>
<evidence type="ECO:0000313" key="3">
    <source>
        <dbReference type="Proteomes" id="UP000694251"/>
    </source>
</evidence>
<dbReference type="PANTHER" id="PTHR44259">
    <property type="entry name" value="OS07G0183000 PROTEIN-RELATED"/>
    <property type="match status" value="1"/>
</dbReference>
<protein>
    <recommendedName>
        <fullName evidence="1">KIB1-4 beta-propeller domain-containing protein</fullName>
    </recommendedName>
</protein>
<dbReference type="AlphaFoldDB" id="A0A8T2AP47"/>
<dbReference type="PANTHER" id="PTHR44259:SF93">
    <property type="entry name" value="PROTEIN, PUTATIVE (DUF295)-RELATED"/>
    <property type="match status" value="1"/>
</dbReference>
<dbReference type="Pfam" id="PF03478">
    <property type="entry name" value="Beta-prop_KIB1-4"/>
    <property type="match status" value="1"/>
</dbReference>
<dbReference type="Proteomes" id="UP000694251">
    <property type="component" value="Chromosome 9"/>
</dbReference>
<feature type="domain" description="KIB1-4 beta-propeller" evidence="1">
    <location>
        <begin position="94"/>
        <end position="367"/>
    </location>
</feature>
<dbReference type="InterPro" id="IPR050942">
    <property type="entry name" value="F-box_BR-signaling"/>
</dbReference>
<dbReference type="EMBL" id="JAEFBJ010000009">
    <property type="protein sequence ID" value="KAG7575211.1"/>
    <property type="molecule type" value="Genomic_DNA"/>
</dbReference>
<dbReference type="InterPro" id="IPR005174">
    <property type="entry name" value="KIB1-4_b-propeller"/>
</dbReference>
<proteinExistence type="predicted"/>
<evidence type="ECO:0000259" key="1">
    <source>
        <dbReference type="Pfam" id="PF03478"/>
    </source>
</evidence>
<name>A0A8T2AP47_ARASU</name>
<sequence length="399" mass="45142">MSPFQALSPQPCSGKSILSLSSFCFLLSSSDVMILFPQKCHHTLRMFSSSTTTNPYLMYRLTHYGSSFDDINVTSNIHYFDPVKEDEVIVRDKAFPMELRNTSLVGMSHGWGVFNVESDEHKALYVSDYCNPCGSKPNPKVIPLHPMGQPNITQKRIITNTAMTCSPDQSKDFVVAANCLGLEINFFRPCGKPEYSGSGGFKTQSHYFDQSKVMYSKRDEKFYTPSVGGHFLAFWDSCFEEIMTCPKMKELRFCNLPELTQSEWELLDSCSPPTAHLAESPSGQRFLIKWYAQNYQPGKIMTFLCRGTKRFMVFREEEDMNMCYTEDIGDLCIFLGGSEPFSVKASSFPGLKPNSIYFAGEGFGVYDIATRKPRSFRPKSPSAFSKTPVFPLWIPPMSL</sequence>
<reference evidence="2 3" key="1">
    <citation type="submission" date="2020-12" db="EMBL/GenBank/DDBJ databases">
        <title>Concerted genomic and epigenomic changes stabilize Arabidopsis allopolyploids.</title>
        <authorList>
            <person name="Chen Z."/>
        </authorList>
    </citation>
    <scope>NUCLEOTIDE SEQUENCE [LARGE SCALE GENOMIC DNA]</scope>
    <source>
        <strain evidence="2">As9502</strain>
        <tissue evidence="2">Leaf</tissue>
    </source>
</reference>
<accession>A0A8T2AP47</accession>
<comment type="caution">
    <text evidence="2">The sequence shown here is derived from an EMBL/GenBank/DDBJ whole genome shotgun (WGS) entry which is preliminary data.</text>
</comment>
<evidence type="ECO:0000313" key="2">
    <source>
        <dbReference type="EMBL" id="KAG7575211.1"/>
    </source>
</evidence>
<keyword evidence="3" id="KW-1185">Reference proteome</keyword>
<organism evidence="2 3">
    <name type="scientific">Arabidopsis suecica</name>
    <name type="common">Swedish thale-cress</name>
    <name type="synonym">Cardaminopsis suecica</name>
    <dbReference type="NCBI Taxonomy" id="45249"/>
    <lineage>
        <taxon>Eukaryota</taxon>
        <taxon>Viridiplantae</taxon>
        <taxon>Streptophyta</taxon>
        <taxon>Embryophyta</taxon>
        <taxon>Tracheophyta</taxon>
        <taxon>Spermatophyta</taxon>
        <taxon>Magnoliopsida</taxon>
        <taxon>eudicotyledons</taxon>
        <taxon>Gunneridae</taxon>
        <taxon>Pentapetalae</taxon>
        <taxon>rosids</taxon>
        <taxon>malvids</taxon>
        <taxon>Brassicales</taxon>
        <taxon>Brassicaceae</taxon>
        <taxon>Camelineae</taxon>
        <taxon>Arabidopsis</taxon>
    </lineage>
</organism>
<gene>
    <name evidence="2" type="ORF">ISN44_As09g033250</name>
</gene>